<accession>A0ABZ0K629</accession>
<keyword evidence="4" id="KW-1185">Reference proteome</keyword>
<reference evidence="3 4" key="1">
    <citation type="journal article" date="2021" name="J. Microbiol. Biotechnol.">
        <title>An Efficient Markerless Deletion System Suitable for the Industrial Strains of Streptomyces.</title>
        <authorList>
            <person name="Dong J."/>
            <person name="Wei J."/>
            <person name="Li H."/>
            <person name="Zhao S."/>
            <person name="Guan W."/>
        </authorList>
    </citation>
    <scope>NUCLEOTIDE SEQUENCE [LARGE SCALE GENOMIC DNA]</scope>
    <source>
        <strain evidence="3 4">CICC 11043</strain>
    </source>
</reference>
<evidence type="ECO:0000256" key="1">
    <source>
        <dbReference type="ARBA" id="ARBA00022801"/>
    </source>
</evidence>
<evidence type="ECO:0000313" key="3">
    <source>
        <dbReference type="EMBL" id="WOT33188.1"/>
    </source>
</evidence>
<dbReference type="EMBL" id="CP137524">
    <property type="protein sequence ID" value="WOT33188.1"/>
    <property type="molecule type" value="Genomic_DNA"/>
</dbReference>
<evidence type="ECO:0000313" key="4">
    <source>
        <dbReference type="Proteomes" id="UP001305002"/>
    </source>
</evidence>
<gene>
    <name evidence="3" type="ORF">R5U08_03095</name>
</gene>
<dbReference type="Pfam" id="PF07859">
    <property type="entry name" value="Abhydrolase_3"/>
    <property type="match status" value="1"/>
</dbReference>
<dbReference type="PANTHER" id="PTHR48081:SF8">
    <property type="entry name" value="ALPHA_BETA HYDROLASE FOLD-3 DOMAIN-CONTAINING PROTEIN-RELATED"/>
    <property type="match status" value="1"/>
</dbReference>
<dbReference type="InterPro" id="IPR029058">
    <property type="entry name" value="AB_hydrolase_fold"/>
</dbReference>
<proteinExistence type="predicted"/>
<feature type="domain" description="Alpha/beta hydrolase fold-3" evidence="2">
    <location>
        <begin position="223"/>
        <end position="428"/>
    </location>
</feature>
<dbReference type="GO" id="GO:0016787">
    <property type="term" value="F:hydrolase activity"/>
    <property type="evidence" value="ECO:0007669"/>
    <property type="project" value="UniProtKB-KW"/>
</dbReference>
<dbReference type="Gene3D" id="3.40.50.1820">
    <property type="entry name" value="alpha/beta hydrolase"/>
    <property type="match status" value="1"/>
</dbReference>
<evidence type="ECO:0000259" key="2">
    <source>
        <dbReference type="Pfam" id="PF07859"/>
    </source>
</evidence>
<name>A0ABZ0K629_STRC4</name>
<dbReference type="InterPro" id="IPR013094">
    <property type="entry name" value="AB_hydrolase_3"/>
</dbReference>
<dbReference type="PANTHER" id="PTHR48081">
    <property type="entry name" value="AB HYDROLASE SUPERFAMILY PROTEIN C4A8.06C"/>
    <property type="match status" value="1"/>
</dbReference>
<protein>
    <submittedName>
        <fullName evidence="3">Alpha/beta hydrolase</fullName>
    </submittedName>
</protein>
<dbReference type="SUPFAM" id="SSF53474">
    <property type="entry name" value="alpha/beta-Hydrolases"/>
    <property type="match status" value="1"/>
</dbReference>
<dbReference type="RefSeq" id="WP_317923717.1">
    <property type="nucleotide sequence ID" value="NZ_CP137524.1"/>
</dbReference>
<dbReference type="InterPro" id="IPR050300">
    <property type="entry name" value="GDXG_lipolytic_enzyme"/>
</dbReference>
<organism evidence="3 4">
    <name type="scientific">Streptomyces coeruleorubidus</name>
    <dbReference type="NCBI Taxonomy" id="116188"/>
    <lineage>
        <taxon>Bacteria</taxon>
        <taxon>Bacillati</taxon>
        <taxon>Actinomycetota</taxon>
        <taxon>Actinomycetes</taxon>
        <taxon>Kitasatosporales</taxon>
        <taxon>Streptomycetaceae</taxon>
        <taxon>Streptomyces</taxon>
    </lineage>
</organism>
<reference evidence="3 4" key="2">
    <citation type="journal article" date="2024" name="Microb. Biotechnol.">
        <title>The involvement of multiple ABC transporters in daunorubicin efflux in Streptomyces coeruleorubidus.</title>
        <authorList>
            <person name="Dong J."/>
            <person name="Ning J."/>
            <person name="Tian Y."/>
            <person name="Li H."/>
            <person name="Chen H."/>
            <person name="Guan W."/>
        </authorList>
    </citation>
    <scope>NUCLEOTIDE SEQUENCE [LARGE SCALE GENOMIC DNA]</scope>
    <source>
        <strain evidence="3 4">CICC 11043</strain>
    </source>
</reference>
<dbReference type="Proteomes" id="UP001305002">
    <property type="component" value="Chromosome"/>
</dbReference>
<sequence>MAATVELVSLIVLLTNLFTVHVPAIASLTGPVHGCAYLFSIGAVIRDRQRTTAAVALAVIPGIGGMLALRSLPTPRHGPAPPHRRRSTVTAARPEVIQMPPPRTDASGPTLSARIQKTVMRLMFRLPETVKRRIAGPAVRLDGQTLALDAQLMAEMSRRGGVSLVVNGSPGESRAALESGRHALEGPRFKDVISEDLAIDTTGGDLHATLYTPSHLSTPAPLLVFFHGGGWVIGSRTSYDSLVSFLAHHAQVKIMSVEYRLAPEHPFPAALDDALAAFEHAHRRADALGVDRARIAVGGDSAGAHLSAVLAQLAARREGPRPSHQFLFYPATDFTGRHPSRDLFGEGFLLTDREIDWFQDQYAQAADRSDPRLSPLLGEVDASIAPAYIATGGFDPLRDEGERYAEKLRQAGTEVVLHREADLVHGYLSFFALSTRFRAAALEAAEAIRSRLHTASDTK</sequence>
<keyword evidence="1 3" id="KW-0378">Hydrolase</keyword>